<evidence type="ECO:0000256" key="2">
    <source>
        <dbReference type="ARBA" id="ARBA00022801"/>
    </source>
</evidence>
<evidence type="ECO:0000256" key="1">
    <source>
        <dbReference type="ARBA" id="ARBA00005964"/>
    </source>
</evidence>
<name>A0AAY5K3J1_ESOLU</name>
<keyword evidence="2 3" id="KW-0378">Hydrolase</keyword>
<evidence type="ECO:0000313" key="5">
    <source>
        <dbReference type="Ensembl" id="ENSELUP00000081002.1"/>
    </source>
</evidence>
<dbReference type="EC" id="3.1.1.-" evidence="3"/>
<organism evidence="5 6">
    <name type="scientific">Esox lucius</name>
    <name type="common">Northern pike</name>
    <dbReference type="NCBI Taxonomy" id="8010"/>
    <lineage>
        <taxon>Eukaryota</taxon>
        <taxon>Metazoa</taxon>
        <taxon>Chordata</taxon>
        <taxon>Craniata</taxon>
        <taxon>Vertebrata</taxon>
        <taxon>Euteleostomi</taxon>
        <taxon>Actinopterygii</taxon>
        <taxon>Neopterygii</taxon>
        <taxon>Teleostei</taxon>
        <taxon>Protacanthopterygii</taxon>
        <taxon>Esociformes</taxon>
        <taxon>Esocidae</taxon>
        <taxon>Esox</taxon>
    </lineage>
</organism>
<dbReference type="InterPro" id="IPR051093">
    <property type="entry name" value="Neuroligin/BSAL"/>
</dbReference>
<evidence type="ECO:0000259" key="4">
    <source>
        <dbReference type="Pfam" id="PF00135"/>
    </source>
</evidence>
<dbReference type="Pfam" id="PF00135">
    <property type="entry name" value="COesterase"/>
    <property type="match status" value="1"/>
</dbReference>
<protein>
    <recommendedName>
        <fullName evidence="3">Carboxylic ester hydrolase</fullName>
        <ecNumber evidence="3">3.1.1.-</ecNumber>
    </recommendedName>
</protein>
<dbReference type="Gene3D" id="3.40.50.1820">
    <property type="entry name" value="alpha/beta hydrolase"/>
    <property type="match status" value="1"/>
</dbReference>
<evidence type="ECO:0000313" key="6">
    <source>
        <dbReference type="Proteomes" id="UP000265140"/>
    </source>
</evidence>
<dbReference type="PROSITE" id="PS00122">
    <property type="entry name" value="CARBOXYLESTERASE_B_1"/>
    <property type="match status" value="1"/>
</dbReference>
<dbReference type="AlphaFoldDB" id="A0AAY5K3J1"/>
<dbReference type="InterPro" id="IPR019826">
    <property type="entry name" value="Carboxylesterase_B_AS"/>
</dbReference>
<gene>
    <name evidence="5" type="primary">CEL</name>
</gene>
<dbReference type="SUPFAM" id="SSF53474">
    <property type="entry name" value="alpha/beta-Hydrolases"/>
    <property type="match status" value="1"/>
</dbReference>
<dbReference type="PANTHER" id="PTHR43903">
    <property type="entry name" value="NEUROLIGIN"/>
    <property type="match status" value="1"/>
</dbReference>
<evidence type="ECO:0000256" key="3">
    <source>
        <dbReference type="RuleBase" id="RU361235"/>
    </source>
</evidence>
<dbReference type="Proteomes" id="UP000265140">
    <property type="component" value="Chromosome 13"/>
</dbReference>
<dbReference type="InterPro" id="IPR002018">
    <property type="entry name" value="CarbesteraseB"/>
</dbReference>
<feature type="domain" description="Carboxylesterase type B" evidence="4">
    <location>
        <begin position="20"/>
        <end position="504"/>
    </location>
</feature>
<dbReference type="GO" id="GO:0016787">
    <property type="term" value="F:hydrolase activity"/>
    <property type="evidence" value="ECO:0007669"/>
    <property type="project" value="UniProtKB-KW"/>
</dbReference>
<sequence>VKPSKIIQNIAKFLEMKINEGGMVKGKNHGMGFLSGRSVDVFKGIPFADPPERFEKPKPHRGWDGVLNAYELKERCLQVTLMQSSTHGSKDFLYLNIFVPQNKVSMGLPVMVYLFGGAFLLRASNDVSFLGNSLYNGKEIADRGKVIIVTVNYRVGVLGFLSTGDSNAPGNYGLWDQHAAIAWVHRNIQAFGGAKENITVFGQSAGAASVNFQMLSPYNKGLFRWAISQCGTALSPWALQTNPLPLANKIAEKVGCATDEQMMTCLKITEPVALTLARKIELGDLLDKTGSVLELLEHAPVVDGDFVPEHPSKLFHNAANIDYLAGVNSMDGHLFAGVDVPSINKNQMPTTSEEIKELLAGLTKHNHWSTVNLSIPSLSIKYYTCILLLLHGARTYSYLFNMGNRIPGFPSWVEAEHEEDVQYVFGKPFDTPLGYFPRHRTLSEYMISYWTNFARTGDPNQGVSKVPTTWPEFSCSEHPYLVINNKIKKSSIKHNLRSQYVKYWTSTYASLPYLCYSQDLLEIYRT</sequence>
<dbReference type="GeneTree" id="ENSGT00940000156231"/>
<proteinExistence type="inferred from homology"/>
<reference evidence="5" key="2">
    <citation type="submission" date="2025-08" db="UniProtKB">
        <authorList>
            <consortium name="Ensembl"/>
        </authorList>
    </citation>
    <scope>IDENTIFICATION</scope>
</reference>
<keyword evidence="6" id="KW-1185">Reference proteome</keyword>
<accession>A0AAY5K3J1</accession>
<comment type="similarity">
    <text evidence="1 3">Belongs to the type-B carboxylesterase/lipase family.</text>
</comment>
<dbReference type="InterPro" id="IPR029058">
    <property type="entry name" value="AB_hydrolase_fold"/>
</dbReference>
<reference evidence="5" key="3">
    <citation type="submission" date="2025-09" db="UniProtKB">
        <authorList>
            <consortium name="Ensembl"/>
        </authorList>
    </citation>
    <scope>IDENTIFICATION</scope>
</reference>
<reference evidence="5 6" key="1">
    <citation type="submission" date="2020-02" db="EMBL/GenBank/DDBJ databases">
        <title>Esox lucius (northern pike) genome, fEsoLuc1, primary haplotype.</title>
        <authorList>
            <person name="Myers G."/>
            <person name="Karagic N."/>
            <person name="Meyer A."/>
            <person name="Pippel M."/>
            <person name="Reichard M."/>
            <person name="Winkler S."/>
            <person name="Tracey A."/>
            <person name="Sims Y."/>
            <person name="Howe K."/>
            <person name="Rhie A."/>
            <person name="Formenti G."/>
            <person name="Durbin R."/>
            <person name="Fedrigo O."/>
            <person name="Jarvis E.D."/>
        </authorList>
    </citation>
    <scope>NUCLEOTIDE SEQUENCE [LARGE SCALE GENOMIC DNA]</scope>
</reference>
<dbReference type="Ensembl" id="ENSELUT00000091181.1">
    <property type="protein sequence ID" value="ENSELUP00000081002.1"/>
    <property type="gene ID" value="ENSELUG00000009444.3"/>
</dbReference>